<name>A0A9P6AGT3_9AGAM</name>
<accession>A0A9P6AGT3</accession>
<keyword evidence="1" id="KW-0812">Transmembrane</keyword>
<organism evidence="2 3">
    <name type="scientific">Hydnum rufescens UP504</name>
    <dbReference type="NCBI Taxonomy" id="1448309"/>
    <lineage>
        <taxon>Eukaryota</taxon>
        <taxon>Fungi</taxon>
        <taxon>Dikarya</taxon>
        <taxon>Basidiomycota</taxon>
        <taxon>Agaricomycotina</taxon>
        <taxon>Agaricomycetes</taxon>
        <taxon>Cantharellales</taxon>
        <taxon>Hydnaceae</taxon>
        <taxon>Hydnum</taxon>
    </lineage>
</organism>
<evidence type="ECO:0000313" key="3">
    <source>
        <dbReference type="Proteomes" id="UP000886523"/>
    </source>
</evidence>
<dbReference type="Proteomes" id="UP000886523">
    <property type="component" value="Unassembled WGS sequence"/>
</dbReference>
<keyword evidence="1" id="KW-1133">Transmembrane helix</keyword>
<comment type="caution">
    <text evidence="2">The sequence shown here is derived from an EMBL/GenBank/DDBJ whole genome shotgun (WGS) entry which is preliminary data.</text>
</comment>
<evidence type="ECO:0000313" key="2">
    <source>
        <dbReference type="EMBL" id="KAF9504676.1"/>
    </source>
</evidence>
<reference evidence="2" key="1">
    <citation type="journal article" date="2020" name="Nat. Commun.">
        <title>Large-scale genome sequencing of mycorrhizal fungi provides insights into the early evolution of symbiotic traits.</title>
        <authorList>
            <person name="Miyauchi S."/>
            <person name="Kiss E."/>
            <person name="Kuo A."/>
            <person name="Drula E."/>
            <person name="Kohler A."/>
            <person name="Sanchez-Garcia M."/>
            <person name="Morin E."/>
            <person name="Andreopoulos B."/>
            <person name="Barry K.W."/>
            <person name="Bonito G."/>
            <person name="Buee M."/>
            <person name="Carver A."/>
            <person name="Chen C."/>
            <person name="Cichocki N."/>
            <person name="Clum A."/>
            <person name="Culley D."/>
            <person name="Crous P.W."/>
            <person name="Fauchery L."/>
            <person name="Girlanda M."/>
            <person name="Hayes R.D."/>
            <person name="Keri Z."/>
            <person name="LaButti K."/>
            <person name="Lipzen A."/>
            <person name="Lombard V."/>
            <person name="Magnuson J."/>
            <person name="Maillard F."/>
            <person name="Murat C."/>
            <person name="Nolan M."/>
            <person name="Ohm R.A."/>
            <person name="Pangilinan J."/>
            <person name="Pereira M.F."/>
            <person name="Perotto S."/>
            <person name="Peter M."/>
            <person name="Pfister S."/>
            <person name="Riley R."/>
            <person name="Sitrit Y."/>
            <person name="Stielow J.B."/>
            <person name="Szollosi G."/>
            <person name="Zifcakova L."/>
            <person name="Stursova M."/>
            <person name="Spatafora J.W."/>
            <person name="Tedersoo L."/>
            <person name="Vaario L.M."/>
            <person name="Yamada A."/>
            <person name="Yan M."/>
            <person name="Wang P."/>
            <person name="Xu J."/>
            <person name="Bruns T."/>
            <person name="Baldrian P."/>
            <person name="Vilgalys R."/>
            <person name="Dunand C."/>
            <person name="Henrissat B."/>
            <person name="Grigoriev I.V."/>
            <person name="Hibbett D."/>
            <person name="Nagy L.G."/>
            <person name="Martin F.M."/>
        </authorList>
    </citation>
    <scope>NUCLEOTIDE SEQUENCE</scope>
    <source>
        <strain evidence="2">UP504</strain>
    </source>
</reference>
<evidence type="ECO:0000256" key="1">
    <source>
        <dbReference type="SAM" id="Phobius"/>
    </source>
</evidence>
<gene>
    <name evidence="2" type="ORF">BS47DRAFT_1354889</name>
</gene>
<proteinExistence type="predicted"/>
<keyword evidence="3" id="KW-1185">Reference proteome</keyword>
<feature type="transmembrane region" description="Helical" evidence="1">
    <location>
        <begin position="35"/>
        <end position="53"/>
    </location>
</feature>
<dbReference type="EMBL" id="MU129204">
    <property type="protein sequence ID" value="KAF9504676.1"/>
    <property type="molecule type" value="Genomic_DNA"/>
</dbReference>
<keyword evidence="1" id="KW-0472">Membrane</keyword>
<sequence>MSGDHAGESSQELSWYRGFCQYWPYLYRVPLQASPLQYITYPILNALLAYALWNF</sequence>
<dbReference type="AlphaFoldDB" id="A0A9P6AGT3"/>
<protein>
    <submittedName>
        <fullName evidence="2">Uncharacterized protein</fullName>
    </submittedName>
</protein>